<dbReference type="PANTHER" id="PTHR19338">
    <property type="entry name" value="TRANSLOCASE OF INNER MITOCHONDRIAL MEMBRANE 13 HOMOLOG"/>
    <property type="match status" value="1"/>
</dbReference>
<dbReference type="Pfam" id="PF00931">
    <property type="entry name" value="NB-ARC"/>
    <property type="match status" value="1"/>
</dbReference>
<keyword evidence="4" id="KW-0547">Nucleotide-binding</keyword>
<comment type="caution">
    <text evidence="9">The sequence shown here is derived from an EMBL/GenBank/DDBJ whole genome shotgun (WGS) entry which is preliminary data.</text>
</comment>
<dbReference type="EMBL" id="CM017877">
    <property type="protein sequence ID" value="KAG1347823.1"/>
    <property type="molecule type" value="Genomic_DNA"/>
</dbReference>
<evidence type="ECO:0000256" key="4">
    <source>
        <dbReference type="ARBA" id="ARBA00022741"/>
    </source>
</evidence>
<dbReference type="InterPro" id="IPR041118">
    <property type="entry name" value="Rx_N"/>
</dbReference>
<dbReference type="Gene3D" id="3.40.50.300">
    <property type="entry name" value="P-loop containing nucleotide triphosphate hydrolases"/>
    <property type="match status" value="1"/>
</dbReference>
<dbReference type="InterPro" id="IPR002182">
    <property type="entry name" value="NB-ARC"/>
</dbReference>
<dbReference type="OrthoDB" id="3064467at2759"/>
<feature type="domain" description="NB-ARC" evidence="7">
    <location>
        <begin position="174"/>
        <end position="263"/>
    </location>
</feature>
<dbReference type="Pfam" id="PF18052">
    <property type="entry name" value="Rx_N"/>
    <property type="match status" value="1"/>
</dbReference>
<reference evidence="9" key="2">
    <citation type="submission" date="2019-07" db="EMBL/GenBank/DDBJ databases">
        <authorList>
            <person name="Yang Y."/>
            <person name="Bocs S."/>
            <person name="Baudouin L."/>
        </authorList>
    </citation>
    <scope>NUCLEOTIDE SEQUENCE</scope>
    <source>
        <tissue evidence="9">Spear leaf of Hainan Tall coconut</tissue>
    </source>
</reference>
<keyword evidence="3" id="KW-0677">Repeat</keyword>
<dbReference type="Gene3D" id="1.20.5.4130">
    <property type="match status" value="1"/>
</dbReference>
<evidence type="ECO:0008006" key="11">
    <source>
        <dbReference type="Google" id="ProtNLM"/>
    </source>
</evidence>
<evidence type="ECO:0000259" key="7">
    <source>
        <dbReference type="Pfam" id="PF00931"/>
    </source>
</evidence>
<feature type="compositionally biased region" description="Acidic residues" evidence="6">
    <location>
        <begin position="368"/>
        <end position="380"/>
    </location>
</feature>
<dbReference type="AlphaFoldDB" id="A0A8K0ICK2"/>
<dbReference type="PANTHER" id="PTHR19338:SF73">
    <property type="entry name" value="DISEASE RESISTANCE PROTEIN RGA2-LIKE"/>
    <property type="match status" value="1"/>
</dbReference>
<feature type="domain" description="Disease resistance N-terminal" evidence="8">
    <location>
        <begin position="8"/>
        <end position="94"/>
    </location>
</feature>
<dbReference type="GO" id="GO:0006952">
    <property type="term" value="P:defense response"/>
    <property type="evidence" value="ECO:0007669"/>
    <property type="project" value="UniProtKB-KW"/>
</dbReference>
<dbReference type="CDD" id="cd14798">
    <property type="entry name" value="RX-CC_like"/>
    <property type="match status" value="1"/>
</dbReference>
<evidence type="ECO:0000256" key="3">
    <source>
        <dbReference type="ARBA" id="ARBA00022737"/>
    </source>
</evidence>
<dbReference type="InterPro" id="IPR038005">
    <property type="entry name" value="RX-like_CC"/>
</dbReference>
<evidence type="ECO:0000256" key="5">
    <source>
        <dbReference type="ARBA" id="ARBA00022821"/>
    </source>
</evidence>
<keyword evidence="2" id="KW-0433">Leucine-rich repeat</keyword>
<evidence type="ECO:0000259" key="8">
    <source>
        <dbReference type="Pfam" id="PF18052"/>
    </source>
</evidence>
<evidence type="ECO:0000313" key="9">
    <source>
        <dbReference type="EMBL" id="KAG1347823.1"/>
    </source>
</evidence>
<keyword evidence="5" id="KW-0611">Plant defense</keyword>
<accession>A0A8K0ICK2</accession>
<dbReference type="GO" id="GO:0043531">
    <property type="term" value="F:ADP binding"/>
    <property type="evidence" value="ECO:0007669"/>
    <property type="project" value="InterPro"/>
</dbReference>
<feature type="compositionally biased region" description="Basic and acidic residues" evidence="6">
    <location>
        <begin position="390"/>
        <end position="409"/>
    </location>
</feature>
<dbReference type="Proteomes" id="UP000797356">
    <property type="component" value="Chromosome 6"/>
</dbReference>
<dbReference type="SUPFAM" id="SSF52540">
    <property type="entry name" value="P-loop containing nucleoside triphosphate hydrolases"/>
    <property type="match status" value="1"/>
</dbReference>
<keyword evidence="10" id="KW-1185">Reference proteome</keyword>
<evidence type="ECO:0000256" key="1">
    <source>
        <dbReference type="ARBA" id="ARBA00008894"/>
    </source>
</evidence>
<sequence>MAMILDTFVSRFVELLAELASEEVDMLFGVPGEIKKLHNKLRKISKVLADAERRRINDEAIDDWLKELKDFMYDADDILDLCRIEANRCSEGSSSTSLVSFSFPFLSWIRKPPVAYEIGTKIRELNMKLEEISRGRSEFNLELTSPDKRQVTFQISRKTSPVVEIDTVGSRIEEDTQSLVDLLSKDDRRRNILVFAIVGAGGIGKTTLAQRIYNHQRIQDEFSVKKWVCVSQEFDEINLLKDIFGGAKDDLAENQSRSLLEPKVQSNLRGGIPHKMKLKVSASLFNLPLLCWNFQAVTMIISSFGLPHRASKHCLKWEDLTSFDLDFFCEDIEDVPNSVNVSVGPFIYNVQIRVNFVSEQIPPGTPISEEDSNSDRDDWDYWFGSGGDSHAPENKKQPEMDPEKNDTKRQAPRNHSIGSKELNLELEQYPFGFQDPVPAVKGDHSKTQKPDLPNGLLATLQTFLGKPDPWFIPAINLKVKFTSWTATRTYPSQNINILFPTPTDIYCILALDPKIYPNDNSKGQKIQTCKPPYKLIRTTIADPTISVQHVFKRILSALFSSPAQGQRAKNTTQLQQAIEVRDDKEQVTDPPSHKRSARLRTKKIKSLDLVEESLTTKDILFINSLTAAQITDMGKRCGIIIEPNDQSNPIERLNTMEAQRCGRFIKQVSTAVK</sequence>
<name>A0A8K0ICK2_COCNU</name>
<evidence type="ECO:0000256" key="2">
    <source>
        <dbReference type="ARBA" id="ARBA00022614"/>
    </source>
</evidence>
<protein>
    <recommendedName>
        <fullName evidence="11">NBS-LRR resistance protein</fullName>
    </recommendedName>
</protein>
<comment type="similarity">
    <text evidence="1">Belongs to the disease resistance NB-LRR family.</text>
</comment>
<evidence type="ECO:0000313" key="10">
    <source>
        <dbReference type="Proteomes" id="UP000797356"/>
    </source>
</evidence>
<proteinExistence type="inferred from homology"/>
<evidence type="ECO:0000256" key="6">
    <source>
        <dbReference type="SAM" id="MobiDB-lite"/>
    </source>
</evidence>
<gene>
    <name evidence="9" type="ORF">COCNU_06G016520</name>
</gene>
<reference evidence="9" key="1">
    <citation type="journal article" date="2017" name="Gigascience">
        <title>The genome draft of coconut (Cocos nucifera).</title>
        <authorList>
            <person name="Xiao Y."/>
            <person name="Xu P."/>
            <person name="Fan H."/>
            <person name="Baudouin L."/>
            <person name="Xia W."/>
            <person name="Bocs S."/>
            <person name="Xu J."/>
            <person name="Li Q."/>
            <person name="Guo A."/>
            <person name="Zhou L."/>
            <person name="Li J."/>
            <person name="Wu Y."/>
            <person name="Ma Z."/>
            <person name="Armero A."/>
            <person name="Issali A.E."/>
            <person name="Liu N."/>
            <person name="Peng M."/>
            <person name="Yang Y."/>
        </authorList>
    </citation>
    <scope>NUCLEOTIDE SEQUENCE</scope>
    <source>
        <tissue evidence="9">Spear leaf of Hainan Tall coconut</tissue>
    </source>
</reference>
<organism evidence="9 10">
    <name type="scientific">Cocos nucifera</name>
    <name type="common">Coconut palm</name>
    <dbReference type="NCBI Taxonomy" id="13894"/>
    <lineage>
        <taxon>Eukaryota</taxon>
        <taxon>Viridiplantae</taxon>
        <taxon>Streptophyta</taxon>
        <taxon>Embryophyta</taxon>
        <taxon>Tracheophyta</taxon>
        <taxon>Spermatophyta</taxon>
        <taxon>Magnoliopsida</taxon>
        <taxon>Liliopsida</taxon>
        <taxon>Arecaceae</taxon>
        <taxon>Arecoideae</taxon>
        <taxon>Cocoseae</taxon>
        <taxon>Attaleinae</taxon>
        <taxon>Cocos</taxon>
    </lineage>
</organism>
<dbReference type="InterPro" id="IPR027417">
    <property type="entry name" value="P-loop_NTPase"/>
</dbReference>
<feature type="region of interest" description="Disordered" evidence="6">
    <location>
        <begin position="363"/>
        <end position="417"/>
    </location>
</feature>